<dbReference type="AlphaFoldDB" id="A0A0E9U226"/>
<protein>
    <submittedName>
        <fullName evidence="1">Uncharacterized protein</fullName>
    </submittedName>
</protein>
<proteinExistence type="predicted"/>
<evidence type="ECO:0000313" key="1">
    <source>
        <dbReference type="EMBL" id="JAH59851.1"/>
    </source>
</evidence>
<name>A0A0E9U226_ANGAN</name>
<organism evidence="1">
    <name type="scientific">Anguilla anguilla</name>
    <name type="common">European freshwater eel</name>
    <name type="synonym">Muraena anguilla</name>
    <dbReference type="NCBI Taxonomy" id="7936"/>
    <lineage>
        <taxon>Eukaryota</taxon>
        <taxon>Metazoa</taxon>
        <taxon>Chordata</taxon>
        <taxon>Craniata</taxon>
        <taxon>Vertebrata</taxon>
        <taxon>Euteleostomi</taxon>
        <taxon>Actinopterygii</taxon>
        <taxon>Neopterygii</taxon>
        <taxon>Teleostei</taxon>
        <taxon>Anguilliformes</taxon>
        <taxon>Anguillidae</taxon>
        <taxon>Anguilla</taxon>
    </lineage>
</organism>
<reference evidence="1" key="1">
    <citation type="submission" date="2014-11" db="EMBL/GenBank/DDBJ databases">
        <authorList>
            <person name="Amaro Gonzalez C."/>
        </authorList>
    </citation>
    <scope>NUCLEOTIDE SEQUENCE</scope>
</reference>
<sequence>MLCLNNSSKNSQFLVCTYRVIETMGIHSPLQAPWTLAHYTYLLTITISFYKELMTDFPTSSKSIINYCAQLQWTYTQNRVTVL</sequence>
<dbReference type="EMBL" id="GBXM01048726">
    <property type="protein sequence ID" value="JAH59851.1"/>
    <property type="molecule type" value="Transcribed_RNA"/>
</dbReference>
<accession>A0A0E9U226</accession>
<reference evidence="1" key="2">
    <citation type="journal article" date="2015" name="Fish Shellfish Immunol.">
        <title>Early steps in the European eel (Anguilla anguilla)-Vibrio vulnificus interaction in the gills: Role of the RtxA13 toxin.</title>
        <authorList>
            <person name="Callol A."/>
            <person name="Pajuelo D."/>
            <person name="Ebbesson L."/>
            <person name="Teles M."/>
            <person name="MacKenzie S."/>
            <person name="Amaro C."/>
        </authorList>
    </citation>
    <scope>NUCLEOTIDE SEQUENCE</scope>
</reference>